<name>A0A8J3DES5_9BACT</name>
<dbReference type="Proteomes" id="UP000642829">
    <property type="component" value="Unassembled WGS sequence"/>
</dbReference>
<gene>
    <name evidence="1" type="ORF">GCM10007047_30320</name>
</gene>
<reference evidence="1" key="1">
    <citation type="journal article" date="2014" name="Int. J. Syst. Evol. Microbiol.">
        <title>Complete genome sequence of Corynebacterium casei LMG S-19264T (=DSM 44701T), isolated from a smear-ripened cheese.</title>
        <authorList>
            <consortium name="US DOE Joint Genome Institute (JGI-PGF)"/>
            <person name="Walter F."/>
            <person name="Albersmeier A."/>
            <person name="Kalinowski J."/>
            <person name="Ruckert C."/>
        </authorList>
    </citation>
    <scope>NUCLEOTIDE SEQUENCE</scope>
    <source>
        <strain evidence="1">KCTC 12870</strain>
    </source>
</reference>
<proteinExistence type="predicted"/>
<dbReference type="AlphaFoldDB" id="A0A8J3DES5"/>
<protein>
    <submittedName>
        <fullName evidence="1">Uncharacterized protein</fullName>
    </submittedName>
</protein>
<dbReference type="RefSeq" id="WP_189516752.1">
    <property type="nucleotide sequence ID" value="NZ_BMXG01000024.1"/>
</dbReference>
<dbReference type="EMBL" id="BMXG01000024">
    <property type="protein sequence ID" value="GHC10891.1"/>
    <property type="molecule type" value="Genomic_DNA"/>
</dbReference>
<keyword evidence="2" id="KW-1185">Reference proteome</keyword>
<comment type="caution">
    <text evidence="1">The sequence shown here is derived from an EMBL/GenBank/DDBJ whole genome shotgun (WGS) entry which is preliminary data.</text>
</comment>
<organism evidence="1 2">
    <name type="scientific">Cerasicoccus arenae</name>
    <dbReference type="NCBI Taxonomy" id="424488"/>
    <lineage>
        <taxon>Bacteria</taxon>
        <taxon>Pseudomonadati</taxon>
        <taxon>Verrucomicrobiota</taxon>
        <taxon>Opitutia</taxon>
        <taxon>Puniceicoccales</taxon>
        <taxon>Cerasicoccaceae</taxon>
        <taxon>Cerasicoccus</taxon>
    </lineage>
</organism>
<evidence type="ECO:0000313" key="2">
    <source>
        <dbReference type="Proteomes" id="UP000642829"/>
    </source>
</evidence>
<accession>A0A8J3DES5</accession>
<reference evidence="1" key="2">
    <citation type="submission" date="2020-09" db="EMBL/GenBank/DDBJ databases">
        <authorList>
            <person name="Sun Q."/>
            <person name="Kim S."/>
        </authorList>
    </citation>
    <scope>NUCLEOTIDE SEQUENCE</scope>
    <source>
        <strain evidence="1">KCTC 12870</strain>
    </source>
</reference>
<evidence type="ECO:0000313" key="1">
    <source>
        <dbReference type="EMBL" id="GHC10891.1"/>
    </source>
</evidence>
<sequence length="206" mass="23256">MAQDTQKHKTVGVSFNPELRDRASERSRSLGLSFSRYVTMCVEAELNGRQPQLLTELGAAPVREDLNLQSAIDAGSDYSAAKAASIDFEDDIEEILRDEDICYTRYSSVANLRTDFLIQHVDEKTDRTIRIALECKHNLRGRYTVTLGQAIILRSMPQIDAVVLCVPYMKNFDDHVRETFHQQDIPIATPDNVVSILRKLSGQTPE</sequence>